<evidence type="ECO:0000313" key="2">
    <source>
        <dbReference type="Proteomes" id="UP000299102"/>
    </source>
</evidence>
<proteinExistence type="predicted"/>
<name>A0A4C1XQ37_EUMVA</name>
<accession>A0A4C1XQ37</accession>
<comment type="caution">
    <text evidence="1">The sequence shown here is derived from an EMBL/GenBank/DDBJ whole genome shotgun (WGS) entry which is preliminary data.</text>
</comment>
<organism evidence="1 2">
    <name type="scientific">Eumeta variegata</name>
    <name type="common">Bagworm moth</name>
    <name type="synonym">Eumeta japonica</name>
    <dbReference type="NCBI Taxonomy" id="151549"/>
    <lineage>
        <taxon>Eukaryota</taxon>
        <taxon>Metazoa</taxon>
        <taxon>Ecdysozoa</taxon>
        <taxon>Arthropoda</taxon>
        <taxon>Hexapoda</taxon>
        <taxon>Insecta</taxon>
        <taxon>Pterygota</taxon>
        <taxon>Neoptera</taxon>
        <taxon>Endopterygota</taxon>
        <taxon>Lepidoptera</taxon>
        <taxon>Glossata</taxon>
        <taxon>Ditrysia</taxon>
        <taxon>Tineoidea</taxon>
        <taxon>Psychidae</taxon>
        <taxon>Oiketicinae</taxon>
        <taxon>Eumeta</taxon>
    </lineage>
</organism>
<dbReference type="EMBL" id="BGZK01000895">
    <property type="protein sequence ID" value="GBP64357.1"/>
    <property type="molecule type" value="Genomic_DNA"/>
</dbReference>
<dbReference type="Proteomes" id="UP000299102">
    <property type="component" value="Unassembled WGS sequence"/>
</dbReference>
<protein>
    <submittedName>
        <fullName evidence="1">Uncharacterized protein</fullName>
    </submittedName>
</protein>
<dbReference type="AlphaFoldDB" id="A0A4C1XQ37"/>
<keyword evidence="2" id="KW-1185">Reference proteome</keyword>
<reference evidence="1 2" key="1">
    <citation type="journal article" date="2019" name="Commun. Biol.">
        <title>The bagworm genome reveals a unique fibroin gene that provides high tensile strength.</title>
        <authorList>
            <person name="Kono N."/>
            <person name="Nakamura H."/>
            <person name="Ohtoshi R."/>
            <person name="Tomita M."/>
            <person name="Numata K."/>
            <person name="Arakawa K."/>
        </authorList>
    </citation>
    <scope>NUCLEOTIDE SEQUENCE [LARGE SCALE GENOMIC DNA]</scope>
</reference>
<sequence length="101" mass="11267">MREVTASAIAFCPVNNSSGALPPFHHPTLPTVALFTRRQQTPPLIIPTHKTDIALEQDIWGGEWADGEGRGQWMEKLGDGERSRLPELLLTGRKKQQKLLL</sequence>
<gene>
    <name evidence="1" type="ORF">EVAR_14925_1</name>
</gene>
<evidence type="ECO:0000313" key="1">
    <source>
        <dbReference type="EMBL" id="GBP64357.1"/>
    </source>
</evidence>